<name>A0A0B1S5Q1_OESDE</name>
<proteinExistence type="predicted"/>
<evidence type="ECO:0000313" key="2">
    <source>
        <dbReference type="Proteomes" id="UP000053660"/>
    </source>
</evidence>
<keyword evidence="2" id="KW-1185">Reference proteome</keyword>
<gene>
    <name evidence="1" type="ORF">OESDEN_19679</name>
</gene>
<organism evidence="1 2">
    <name type="scientific">Oesophagostomum dentatum</name>
    <name type="common">Nodular worm</name>
    <dbReference type="NCBI Taxonomy" id="61180"/>
    <lineage>
        <taxon>Eukaryota</taxon>
        <taxon>Metazoa</taxon>
        <taxon>Ecdysozoa</taxon>
        <taxon>Nematoda</taxon>
        <taxon>Chromadorea</taxon>
        <taxon>Rhabditida</taxon>
        <taxon>Rhabditina</taxon>
        <taxon>Rhabditomorpha</taxon>
        <taxon>Strongyloidea</taxon>
        <taxon>Strongylidae</taxon>
        <taxon>Oesophagostomum</taxon>
    </lineage>
</organism>
<evidence type="ECO:0000313" key="1">
    <source>
        <dbReference type="EMBL" id="KHJ80643.1"/>
    </source>
</evidence>
<dbReference type="EMBL" id="KN600118">
    <property type="protein sequence ID" value="KHJ80643.1"/>
    <property type="molecule type" value="Genomic_DNA"/>
</dbReference>
<accession>A0A0B1S5Q1</accession>
<reference evidence="1 2" key="1">
    <citation type="submission" date="2014-03" db="EMBL/GenBank/DDBJ databases">
        <title>Draft genome of the hookworm Oesophagostomum dentatum.</title>
        <authorList>
            <person name="Mitreva M."/>
        </authorList>
    </citation>
    <scope>NUCLEOTIDE SEQUENCE [LARGE SCALE GENOMIC DNA]</scope>
    <source>
        <strain evidence="1 2">OD-Hann</strain>
    </source>
</reference>
<sequence>MGIEEIAEEEVIGEIEMTARGMLGPVLRKLRSRRNCCGDRKQRLAESVAMFREVVELRMRTLTRLWIKTLGCGPAQSLQAVWQENRLTSS</sequence>
<dbReference type="AlphaFoldDB" id="A0A0B1S5Q1"/>
<dbReference type="Proteomes" id="UP000053660">
    <property type="component" value="Unassembled WGS sequence"/>
</dbReference>
<protein>
    <submittedName>
        <fullName evidence="1">Uncharacterized protein</fullName>
    </submittedName>
</protein>